<dbReference type="Pfam" id="PF11290">
    <property type="entry name" value="DUF3090"/>
    <property type="match status" value="1"/>
</dbReference>
<dbReference type="NCBIfam" id="TIGR03847">
    <property type="entry name" value="conserved hypothetical protein"/>
    <property type="match status" value="1"/>
</dbReference>
<dbReference type="EMBL" id="CAFBLP010000003">
    <property type="protein sequence ID" value="CAB4860633.1"/>
    <property type="molecule type" value="Genomic_DNA"/>
</dbReference>
<gene>
    <name evidence="1" type="ORF">UFOPK3376_00242</name>
</gene>
<dbReference type="InterPro" id="IPR021441">
    <property type="entry name" value="DUF3090"/>
</dbReference>
<dbReference type="AlphaFoldDB" id="A0A6J7D0G3"/>
<evidence type="ECO:0000313" key="1">
    <source>
        <dbReference type="EMBL" id="CAB4860633.1"/>
    </source>
</evidence>
<organism evidence="1">
    <name type="scientific">freshwater metagenome</name>
    <dbReference type="NCBI Taxonomy" id="449393"/>
    <lineage>
        <taxon>unclassified sequences</taxon>
        <taxon>metagenomes</taxon>
        <taxon>ecological metagenomes</taxon>
    </lineage>
</organism>
<protein>
    <submittedName>
        <fullName evidence="1">Unannotated protein</fullName>
    </submittedName>
</protein>
<name>A0A6J7D0G3_9ZZZZ</name>
<accession>A0A6J7D0G3</accession>
<reference evidence="1" key="1">
    <citation type="submission" date="2020-05" db="EMBL/GenBank/DDBJ databases">
        <authorList>
            <person name="Chiriac C."/>
            <person name="Salcher M."/>
            <person name="Ghai R."/>
            <person name="Kavagutti S V."/>
        </authorList>
    </citation>
    <scope>NUCLEOTIDE SEQUENCE</scope>
</reference>
<proteinExistence type="predicted"/>
<sequence>MGVYFQFDEVDTFTTTALGRPGQRVFYLQIRQGDQRVTVKCEKQQAAAIAEYLRKVMNDLPTPASKPLPTTFELNEPVDVTFVLGPIGLGYDRENDRLLVQLEEALAFDENGEVDENAAEDRGQVRLLLQRGQALAFCEHTEVVVAAGRPTCMFCGRPNDPDGHPCPRMN</sequence>